<dbReference type="CDD" id="cd06223">
    <property type="entry name" value="PRTases_typeI"/>
    <property type="match status" value="1"/>
</dbReference>
<sequence>MEQIRNFLNKEVAEQKMHRLALEIAENLSGDDAPLILIGIRNSGMVVAEKIGTFLQPYIDTPIEIISSSFDKHVPKEIVLSKEVDFTDKNVIIIDDVCNSGKTLLYACKPLLSYYPRRIQTLVLIERMHKLFPIKPDYVGLSMATTMQDHIHVKVEAGEVAGAYIE</sequence>
<dbReference type="Proteomes" id="UP000321533">
    <property type="component" value="Chromosome"/>
</dbReference>
<keyword evidence="3" id="KW-1185">Reference proteome</keyword>
<dbReference type="InterPro" id="IPR050137">
    <property type="entry name" value="PyrR_bifunctional"/>
</dbReference>
<dbReference type="Pfam" id="PF00156">
    <property type="entry name" value="Pribosyltran"/>
    <property type="match status" value="1"/>
</dbReference>
<gene>
    <name evidence="2" type="ORF">FRZ67_20995</name>
</gene>
<dbReference type="AlphaFoldDB" id="A0A5B8VH67"/>
<keyword evidence="2" id="KW-0808">Transferase</keyword>
<evidence type="ECO:0000313" key="2">
    <source>
        <dbReference type="EMBL" id="QEC69658.1"/>
    </source>
</evidence>
<dbReference type="InterPro" id="IPR000836">
    <property type="entry name" value="PRTase_dom"/>
</dbReference>
<dbReference type="EMBL" id="CP042435">
    <property type="protein sequence ID" value="QEC69658.1"/>
    <property type="molecule type" value="Genomic_DNA"/>
</dbReference>
<feature type="domain" description="Phosphoribosyltransferase" evidence="1">
    <location>
        <begin position="8"/>
        <end position="147"/>
    </location>
</feature>
<keyword evidence="2" id="KW-0328">Glycosyltransferase</keyword>
<dbReference type="PANTHER" id="PTHR11608">
    <property type="entry name" value="BIFUNCTIONAL PROTEIN PYRR"/>
    <property type="match status" value="1"/>
</dbReference>
<evidence type="ECO:0000259" key="1">
    <source>
        <dbReference type="Pfam" id="PF00156"/>
    </source>
</evidence>
<reference evidence="2 3" key="1">
    <citation type="journal article" date="2016" name="Int. J. Syst. Evol. Microbiol.">
        <title>Panacibacter ginsenosidivorans gen. nov., sp. nov., with ginsenoside converting activity isolated from soil of a ginseng field.</title>
        <authorList>
            <person name="Siddiqi M.Z."/>
            <person name="Muhammad Shafi S."/>
            <person name="Choi K.D."/>
            <person name="Im W.T."/>
        </authorList>
    </citation>
    <scope>NUCLEOTIDE SEQUENCE [LARGE SCALE GENOMIC DNA]</scope>
    <source>
        <strain evidence="2 3">Gsoil1550</strain>
    </source>
</reference>
<dbReference type="InterPro" id="IPR029057">
    <property type="entry name" value="PRTase-like"/>
</dbReference>
<dbReference type="PANTHER" id="PTHR11608:SF0">
    <property type="entry name" value="BIFUNCTIONAL PROTEIN PYRR"/>
    <property type="match status" value="1"/>
</dbReference>
<proteinExistence type="predicted"/>
<dbReference type="OrthoDB" id="664757at2"/>
<dbReference type="RefSeq" id="WP_147192534.1">
    <property type="nucleotide sequence ID" value="NZ_CP042435.1"/>
</dbReference>
<accession>A0A5B8VH67</accession>
<dbReference type="KEGG" id="pgin:FRZ67_20995"/>
<evidence type="ECO:0000313" key="3">
    <source>
        <dbReference type="Proteomes" id="UP000321533"/>
    </source>
</evidence>
<name>A0A5B8VH67_9BACT</name>
<organism evidence="2 3">
    <name type="scientific">Panacibacter ginsenosidivorans</name>
    <dbReference type="NCBI Taxonomy" id="1813871"/>
    <lineage>
        <taxon>Bacteria</taxon>
        <taxon>Pseudomonadati</taxon>
        <taxon>Bacteroidota</taxon>
        <taxon>Chitinophagia</taxon>
        <taxon>Chitinophagales</taxon>
        <taxon>Chitinophagaceae</taxon>
        <taxon>Panacibacter</taxon>
    </lineage>
</organism>
<protein>
    <submittedName>
        <fullName evidence="2">Phosphoribosyltransferase</fullName>
    </submittedName>
</protein>
<dbReference type="GO" id="GO:0016757">
    <property type="term" value="F:glycosyltransferase activity"/>
    <property type="evidence" value="ECO:0007669"/>
    <property type="project" value="UniProtKB-KW"/>
</dbReference>
<dbReference type="Gene3D" id="3.40.50.2020">
    <property type="match status" value="1"/>
</dbReference>
<dbReference type="SUPFAM" id="SSF53271">
    <property type="entry name" value="PRTase-like"/>
    <property type="match status" value="1"/>
</dbReference>